<dbReference type="InterPro" id="IPR042097">
    <property type="entry name" value="Aminopeptidase_N-like_N_sf"/>
</dbReference>
<proteinExistence type="inferred from homology"/>
<dbReference type="Pfam" id="PF01433">
    <property type="entry name" value="Peptidase_M1"/>
    <property type="match status" value="1"/>
</dbReference>
<feature type="signal peptide" evidence="13">
    <location>
        <begin position="1"/>
        <end position="31"/>
    </location>
</feature>
<evidence type="ECO:0000256" key="6">
    <source>
        <dbReference type="ARBA" id="ARBA00022670"/>
    </source>
</evidence>
<comment type="cofactor">
    <cofactor evidence="2">
        <name>Zn(2+)</name>
        <dbReference type="ChEBI" id="CHEBI:29105"/>
    </cofactor>
</comment>
<dbReference type="SUPFAM" id="SSF55486">
    <property type="entry name" value="Metalloproteases ('zincins'), catalytic domain"/>
    <property type="match status" value="1"/>
</dbReference>
<dbReference type="GO" id="GO:0008237">
    <property type="term" value="F:metallopeptidase activity"/>
    <property type="evidence" value="ECO:0007669"/>
    <property type="project" value="UniProtKB-KW"/>
</dbReference>
<dbReference type="PANTHER" id="PTHR11533:SF297">
    <property type="entry name" value="AMINOPEPTIDASE N"/>
    <property type="match status" value="1"/>
</dbReference>
<keyword evidence="8" id="KW-0378">Hydrolase</keyword>
<evidence type="ECO:0000256" key="11">
    <source>
        <dbReference type="ARBA" id="ARBA00029811"/>
    </source>
</evidence>
<dbReference type="GO" id="GO:0006508">
    <property type="term" value="P:proteolysis"/>
    <property type="evidence" value="ECO:0007669"/>
    <property type="project" value="UniProtKB-KW"/>
</dbReference>
<protein>
    <recommendedName>
        <fullName evidence="5">Aminopeptidase N</fullName>
        <ecNumber evidence="4">3.4.11.2</ecNumber>
    </recommendedName>
    <alternativeName>
        <fullName evidence="11">Alanine aminopeptidase</fullName>
    </alternativeName>
    <alternativeName>
        <fullName evidence="12">Lysyl aminopeptidase</fullName>
    </alternativeName>
</protein>
<evidence type="ECO:0000259" key="15">
    <source>
        <dbReference type="Pfam" id="PF17900"/>
    </source>
</evidence>
<keyword evidence="9" id="KW-0862">Zinc</keyword>
<dbReference type="InterPro" id="IPR045357">
    <property type="entry name" value="Aminopeptidase_N-like_N"/>
</dbReference>
<evidence type="ECO:0000313" key="16">
    <source>
        <dbReference type="EMBL" id="TDU87383.1"/>
    </source>
</evidence>
<dbReference type="AlphaFoldDB" id="A0A4V3FJR7"/>
<feature type="chain" id="PRO_5020575205" description="Aminopeptidase N" evidence="13">
    <location>
        <begin position="32"/>
        <end position="473"/>
    </location>
</feature>
<evidence type="ECO:0000256" key="5">
    <source>
        <dbReference type="ARBA" id="ARBA00015611"/>
    </source>
</evidence>
<sequence length="473" mass="51637">MGRADHRRRLLLISCVATLGLLATANPAANAAPGRAPQFSPGAAGAGDPYFPDMGNGGYDVSHYDIRLAFDPRTKAINATTTILARATQNLSRFDLDFQGPLKISKLSINGRPASFTRSGAQELVITPAHGLRRGSKFAVAVTYAGVPQKIDDPALGVSGWVATKDGAVALNQPIGAATYYPVNDTTDDKATYTQTITVPTGLTVLANGEPGPTTKHSGQTTFRWHMNQPMASELAMIAIGKYNVTRSVAAGLPNITAIGQSIDTKPGQGKVLNQTTARIIQWESSLYGRYPFGSTGGIIADIGVHYALETQGRPVYDQRTSKVSGDLLAHELGHQWFGDSLTPVHWSDIWLNEGFASYSQWLYQEKFNGVPVKQSFMEAYNGEKDWTGKVADPGRDHIFDDLVYSRGAMTLQALRLKIGDRAFFQVLSQWPTTYRHGNVSTQTFIRFVERLTHRDLGAFFHTWLYQAGRPTL</sequence>
<dbReference type="RefSeq" id="WP_202866615.1">
    <property type="nucleotide sequence ID" value="NZ_SOCE01000001.1"/>
</dbReference>
<dbReference type="InterPro" id="IPR027268">
    <property type="entry name" value="Peptidase_M4/M1_CTD_sf"/>
</dbReference>
<dbReference type="PANTHER" id="PTHR11533">
    <property type="entry name" value="PROTEASE M1 ZINC METALLOPROTEASE"/>
    <property type="match status" value="1"/>
</dbReference>
<keyword evidence="10" id="KW-0482">Metalloprotease</keyword>
<evidence type="ECO:0000259" key="14">
    <source>
        <dbReference type="Pfam" id="PF01433"/>
    </source>
</evidence>
<keyword evidence="6" id="KW-0645">Protease</keyword>
<evidence type="ECO:0000256" key="3">
    <source>
        <dbReference type="ARBA" id="ARBA00010136"/>
    </source>
</evidence>
<comment type="similarity">
    <text evidence="3">Belongs to the peptidase M1 family.</text>
</comment>
<name>A0A4V3FJR7_9ACTN</name>
<evidence type="ECO:0000256" key="9">
    <source>
        <dbReference type="ARBA" id="ARBA00022833"/>
    </source>
</evidence>
<evidence type="ECO:0000256" key="1">
    <source>
        <dbReference type="ARBA" id="ARBA00000098"/>
    </source>
</evidence>
<dbReference type="CDD" id="cd09603">
    <property type="entry name" value="M1_APN_like"/>
    <property type="match status" value="1"/>
</dbReference>
<dbReference type="Proteomes" id="UP000295151">
    <property type="component" value="Unassembled WGS sequence"/>
</dbReference>
<comment type="catalytic activity">
    <reaction evidence="1">
        <text>Release of an N-terminal amino acid, Xaa-|-Yaa- from a peptide, amide or arylamide. Xaa is preferably Ala, but may be most amino acids including Pro (slow action). When a terminal hydrophobic residue is followed by a prolyl residue, the two may be released as an intact Xaa-Pro dipeptide.</text>
        <dbReference type="EC" id="3.4.11.2"/>
    </reaction>
</comment>
<evidence type="ECO:0000256" key="13">
    <source>
        <dbReference type="SAM" id="SignalP"/>
    </source>
</evidence>
<gene>
    <name evidence="16" type="ORF">EV138_0904</name>
</gene>
<dbReference type="InterPro" id="IPR014782">
    <property type="entry name" value="Peptidase_M1_dom"/>
</dbReference>
<evidence type="ECO:0000313" key="17">
    <source>
        <dbReference type="Proteomes" id="UP000295151"/>
    </source>
</evidence>
<dbReference type="InterPro" id="IPR006311">
    <property type="entry name" value="TAT_signal"/>
</dbReference>
<dbReference type="EMBL" id="SOCE01000001">
    <property type="protein sequence ID" value="TDU87383.1"/>
    <property type="molecule type" value="Genomic_DNA"/>
</dbReference>
<dbReference type="Pfam" id="PF17900">
    <property type="entry name" value="Peptidase_M1_N"/>
    <property type="match status" value="1"/>
</dbReference>
<dbReference type="EC" id="3.4.11.2" evidence="4"/>
<organism evidence="16 17">
    <name type="scientific">Kribbella voronezhensis</name>
    <dbReference type="NCBI Taxonomy" id="2512212"/>
    <lineage>
        <taxon>Bacteria</taxon>
        <taxon>Bacillati</taxon>
        <taxon>Actinomycetota</taxon>
        <taxon>Actinomycetes</taxon>
        <taxon>Propionibacteriales</taxon>
        <taxon>Kribbellaceae</taxon>
        <taxon>Kribbella</taxon>
    </lineage>
</organism>
<evidence type="ECO:0000256" key="10">
    <source>
        <dbReference type="ARBA" id="ARBA00023049"/>
    </source>
</evidence>
<dbReference type="InterPro" id="IPR050344">
    <property type="entry name" value="Peptidase_M1_aminopeptidases"/>
</dbReference>
<feature type="domain" description="Aminopeptidase N-like N-terminal" evidence="15">
    <location>
        <begin position="62"/>
        <end position="233"/>
    </location>
</feature>
<keyword evidence="7" id="KW-0479">Metal-binding</keyword>
<dbReference type="PRINTS" id="PR00756">
    <property type="entry name" value="ALADIPTASE"/>
</dbReference>
<evidence type="ECO:0000256" key="12">
    <source>
        <dbReference type="ARBA" id="ARBA00031533"/>
    </source>
</evidence>
<dbReference type="SUPFAM" id="SSF63737">
    <property type="entry name" value="Leukotriene A4 hydrolase N-terminal domain"/>
    <property type="match status" value="1"/>
</dbReference>
<dbReference type="InterPro" id="IPR001930">
    <property type="entry name" value="Peptidase_M1"/>
</dbReference>
<comment type="caution">
    <text evidence="16">The sequence shown here is derived from an EMBL/GenBank/DDBJ whole genome shotgun (WGS) entry which is preliminary data.</text>
</comment>
<evidence type="ECO:0000256" key="8">
    <source>
        <dbReference type="ARBA" id="ARBA00022801"/>
    </source>
</evidence>
<accession>A0A4V3FJR7</accession>
<reference evidence="16 17" key="1">
    <citation type="submission" date="2019-03" db="EMBL/GenBank/DDBJ databases">
        <title>Genomic Encyclopedia of Type Strains, Phase III (KMG-III): the genomes of soil and plant-associated and newly described type strains.</title>
        <authorList>
            <person name="Whitman W."/>
        </authorList>
    </citation>
    <scope>NUCLEOTIDE SEQUENCE [LARGE SCALE GENOMIC DNA]</scope>
    <source>
        <strain evidence="16 17">VKM Ac-2575</strain>
    </source>
</reference>
<keyword evidence="17" id="KW-1185">Reference proteome</keyword>
<dbReference type="Gene3D" id="1.10.390.10">
    <property type="entry name" value="Neutral Protease Domain 2"/>
    <property type="match status" value="1"/>
</dbReference>
<keyword evidence="13" id="KW-0732">Signal</keyword>
<evidence type="ECO:0000256" key="2">
    <source>
        <dbReference type="ARBA" id="ARBA00001947"/>
    </source>
</evidence>
<dbReference type="GO" id="GO:0008270">
    <property type="term" value="F:zinc ion binding"/>
    <property type="evidence" value="ECO:0007669"/>
    <property type="project" value="InterPro"/>
</dbReference>
<dbReference type="PROSITE" id="PS51318">
    <property type="entry name" value="TAT"/>
    <property type="match status" value="1"/>
</dbReference>
<dbReference type="GO" id="GO:0016285">
    <property type="term" value="F:alanyl aminopeptidase activity"/>
    <property type="evidence" value="ECO:0007669"/>
    <property type="project" value="UniProtKB-EC"/>
</dbReference>
<feature type="domain" description="Peptidase M1 membrane alanine aminopeptidase" evidence="14">
    <location>
        <begin position="326"/>
        <end position="464"/>
    </location>
</feature>
<dbReference type="Gene3D" id="2.60.40.1730">
    <property type="entry name" value="tricorn interacting facor f3 domain"/>
    <property type="match status" value="1"/>
</dbReference>
<evidence type="ECO:0000256" key="4">
    <source>
        <dbReference type="ARBA" id="ARBA00012564"/>
    </source>
</evidence>
<evidence type="ECO:0000256" key="7">
    <source>
        <dbReference type="ARBA" id="ARBA00022723"/>
    </source>
</evidence>